<reference evidence="3" key="1">
    <citation type="journal article" date="2019" name="Int. J. Syst. Evol. Microbiol.">
        <title>The Global Catalogue of Microorganisms (GCM) 10K type strain sequencing project: providing services to taxonomists for standard genome sequencing and annotation.</title>
        <authorList>
            <consortium name="The Broad Institute Genomics Platform"/>
            <consortium name="The Broad Institute Genome Sequencing Center for Infectious Disease"/>
            <person name="Wu L."/>
            <person name="Ma J."/>
        </authorList>
    </citation>
    <scope>NUCLEOTIDE SEQUENCE [LARGE SCALE GENOMIC DNA]</scope>
    <source>
        <strain evidence="3">KCTC 33575</strain>
    </source>
</reference>
<dbReference type="InterPro" id="IPR050855">
    <property type="entry name" value="NDM-1-like"/>
</dbReference>
<gene>
    <name evidence="2" type="ORF">ACFSX4_04315</name>
</gene>
<evidence type="ECO:0000259" key="1">
    <source>
        <dbReference type="SMART" id="SM00849"/>
    </source>
</evidence>
<dbReference type="InterPro" id="IPR036866">
    <property type="entry name" value="RibonucZ/Hydroxyglut_hydro"/>
</dbReference>
<dbReference type="Proteomes" id="UP001597519">
    <property type="component" value="Unassembled WGS sequence"/>
</dbReference>
<dbReference type="PANTHER" id="PTHR42951:SF9">
    <property type="entry name" value="METAL-DEPENDENT HYDROLASE"/>
    <property type="match status" value="1"/>
</dbReference>
<dbReference type="RefSeq" id="WP_377771898.1">
    <property type="nucleotide sequence ID" value="NZ_JBHUOQ010000001.1"/>
</dbReference>
<dbReference type="Gene3D" id="3.60.15.10">
    <property type="entry name" value="Ribonuclease Z/Hydroxyacylglutathione hydrolase-like"/>
    <property type="match status" value="1"/>
</dbReference>
<comment type="caution">
    <text evidence="2">The sequence shown here is derived from an EMBL/GenBank/DDBJ whole genome shotgun (WGS) entry which is preliminary data.</text>
</comment>
<dbReference type="EMBL" id="JBHUOQ010000001">
    <property type="protein sequence ID" value="MFD2829681.1"/>
    <property type="molecule type" value="Genomic_DNA"/>
</dbReference>
<dbReference type="Pfam" id="PF00753">
    <property type="entry name" value="Lactamase_B"/>
    <property type="match status" value="1"/>
</dbReference>
<dbReference type="PANTHER" id="PTHR42951">
    <property type="entry name" value="METALLO-BETA-LACTAMASE DOMAIN-CONTAINING"/>
    <property type="match status" value="1"/>
</dbReference>
<keyword evidence="3" id="KW-1185">Reference proteome</keyword>
<dbReference type="SMART" id="SM00849">
    <property type="entry name" value="Lactamase_B"/>
    <property type="match status" value="1"/>
</dbReference>
<dbReference type="CDD" id="cd07721">
    <property type="entry name" value="yflN-like_MBL-fold"/>
    <property type="match status" value="1"/>
</dbReference>
<proteinExistence type="predicted"/>
<protein>
    <submittedName>
        <fullName evidence="2">MBL fold metallo-hydrolase</fullName>
    </submittedName>
</protein>
<name>A0ABW5WSB0_9STAP</name>
<sequence>MNISKYKNIYQLTFARYLFPINCFVIERENDLVVIDMGLKNFNKEIVKLQRSTGKNVSMLLLTHAHSDHVNGTNTFRKYFKNAEIGISKRESYLLNGDMRLLKDESQNKIRGGFSRGIIHTDFTFEEGDVFDSIQVINTPGHTPGSVSFYLPANRSIIVGDAFQTKGRPAVSGDLNITFPFPALATWDKKTALNSAYKIKELHASSLFCGHGHFIIHPEKEINQAIKHLEKKLL</sequence>
<feature type="domain" description="Metallo-beta-lactamase" evidence="1">
    <location>
        <begin position="20"/>
        <end position="211"/>
    </location>
</feature>
<organism evidence="2 3">
    <name type="scientific">Corticicoccus populi</name>
    <dbReference type="NCBI Taxonomy" id="1812821"/>
    <lineage>
        <taxon>Bacteria</taxon>
        <taxon>Bacillati</taxon>
        <taxon>Bacillota</taxon>
        <taxon>Bacilli</taxon>
        <taxon>Bacillales</taxon>
        <taxon>Staphylococcaceae</taxon>
        <taxon>Corticicoccus</taxon>
    </lineage>
</organism>
<accession>A0ABW5WSB0</accession>
<dbReference type="InterPro" id="IPR001279">
    <property type="entry name" value="Metallo-B-lactamas"/>
</dbReference>
<evidence type="ECO:0000313" key="3">
    <source>
        <dbReference type="Proteomes" id="UP001597519"/>
    </source>
</evidence>
<dbReference type="SUPFAM" id="SSF56281">
    <property type="entry name" value="Metallo-hydrolase/oxidoreductase"/>
    <property type="match status" value="1"/>
</dbReference>
<evidence type="ECO:0000313" key="2">
    <source>
        <dbReference type="EMBL" id="MFD2829681.1"/>
    </source>
</evidence>